<feature type="region of interest" description="Disordered" evidence="1">
    <location>
        <begin position="18"/>
        <end position="62"/>
    </location>
</feature>
<feature type="compositionally biased region" description="Low complexity" evidence="1">
    <location>
        <begin position="108"/>
        <end position="122"/>
    </location>
</feature>
<evidence type="ECO:0000313" key="3">
    <source>
        <dbReference type="Proteomes" id="UP000284002"/>
    </source>
</evidence>
<evidence type="ECO:0000313" key="2">
    <source>
        <dbReference type="EMBL" id="RON16059.1"/>
    </source>
</evidence>
<sequence>MFGFWKRRRLAREQAAEAQRKKLRDQAVQTDRLERIAARQSGVPSSSGHSAPVLVQHDPLHPLNPLSPLSGVSIGYVSPEPVRETCSPVVSDDSWSRPSDSAYTCSVPTYEPSPSSYEPASY</sequence>
<accession>A0A423HS62</accession>
<dbReference type="AlphaFoldDB" id="A0A423HS62"/>
<dbReference type="RefSeq" id="WP_123358260.1">
    <property type="nucleotide sequence ID" value="NZ_MOBM01000014.1"/>
</dbReference>
<dbReference type="EMBL" id="MOBM01000014">
    <property type="protein sequence ID" value="RON16059.1"/>
    <property type="molecule type" value="Genomic_DNA"/>
</dbReference>
<protein>
    <submittedName>
        <fullName evidence="2">Uncharacterized protein</fullName>
    </submittedName>
</protein>
<comment type="caution">
    <text evidence="2">The sequence shown here is derived from an EMBL/GenBank/DDBJ whole genome shotgun (WGS) entry which is preliminary data.</text>
</comment>
<feature type="region of interest" description="Disordered" evidence="1">
    <location>
        <begin position="83"/>
        <end position="122"/>
    </location>
</feature>
<dbReference type="Proteomes" id="UP000284002">
    <property type="component" value="Unassembled WGS sequence"/>
</dbReference>
<organism evidence="2 3">
    <name type="scientific">Pseudomonas frederiksbergensis</name>
    <dbReference type="NCBI Taxonomy" id="104087"/>
    <lineage>
        <taxon>Bacteria</taxon>
        <taxon>Pseudomonadati</taxon>
        <taxon>Pseudomonadota</taxon>
        <taxon>Gammaproteobacteria</taxon>
        <taxon>Pseudomonadales</taxon>
        <taxon>Pseudomonadaceae</taxon>
        <taxon>Pseudomonas</taxon>
    </lineage>
</organism>
<gene>
    <name evidence="2" type="ORF">BK662_11565</name>
</gene>
<feature type="compositionally biased region" description="Polar residues" evidence="1">
    <location>
        <begin position="96"/>
        <end position="107"/>
    </location>
</feature>
<evidence type="ECO:0000256" key="1">
    <source>
        <dbReference type="SAM" id="MobiDB-lite"/>
    </source>
</evidence>
<proteinExistence type="predicted"/>
<reference evidence="2 3" key="1">
    <citation type="submission" date="2016-10" db="EMBL/GenBank/DDBJ databases">
        <title>Comparative genome analysis of multiple Pseudomonas spp. focuses on biocontrol and plant growth promoting traits.</title>
        <authorList>
            <person name="Tao X.-Y."/>
            <person name="Taylor C.G."/>
        </authorList>
    </citation>
    <scope>NUCLEOTIDE SEQUENCE [LARGE SCALE GENOMIC DNA]</scope>
    <source>
        <strain evidence="2 3">36C6</strain>
    </source>
</reference>
<name>A0A423HS62_9PSED</name>